<dbReference type="PANTHER" id="PTHR35871:SF1">
    <property type="entry name" value="CXC1-LIKE CYSTEINE CLUSTER ASSOCIATED WITH KDZ TRANSPOSASES DOMAIN-CONTAINING PROTEIN"/>
    <property type="match status" value="1"/>
</dbReference>
<keyword evidence="3" id="KW-1185">Reference proteome</keyword>
<feature type="compositionally biased region" description="Acidic residues" evidence="1">
    <location>
        <begin position="9"/>
        <end position="27"/>
    </location>
</feature>
<proteinExistence type="predicted"/>
<evidence type="ECO:0000256" key="1">
    <source>
        <dbReference type="SAM" id="MobiDB-lite"/>
    </source>
</evidence>
<accession>A0A9N9G9F3</accession>
<dbReference type="EMBL" id="CAJVQA010004080">
    <property type="protein sequence ID" value="CAG8590614.1"/>
    <property type="molecule type" value="Genomic_DNA"/>
</dbReference>
<feature type="non-terminal residue" evidence="2">
    <location>
        <position position="1"/>
    </location>
</feature>
<dbReference type="OrthoDB" id="10044727at2759"/>
<gene>
    <name evidence="2" type="ORF">CPELLU_LOCUS6511</name>
</gene>
<evidence type="ECO:0000313" key="3">
    <source>
        <dbReference type="Proteomes" id="UP000789759"/>
    </source>
</evidence>
<name>A0A9N9G9F3_9GLOM</name>
<dbReference type="Proteomes" id="UP000789759">
    <property type="component" value="Unassembled WGS sequence"/>
</dbReference>
<evidence type="ECO:0000313" key="2">
    <source>
        <dbReference type="EMBL" id="CAG8590614.1"/>
    </source>
</evidence>
<organism evidence="2 3">
    <name type="scientific">Cetraspora pellucida</name>
    <dbReference type="NCBI Taxonomy" id="1433469"/>
    <lineage>
        <taxon>Eukaryota</taxon>
        <taxon>Fungi</taxon>
        <taxon>Fungi incertae sedis</taxon>
        <taxon>Mucoromycota</taxon>
        <taxon>Glomeromycotina</taxon>
        <taxon>Glomeromycetes</taxon>
        <taxon>Diversisporales</taxon>
        <taxon>Gigasporaceae</taxon>
        <taxon>Cetraspora</taxon>
    </lineage>
</organism>
<dbReference type="PANTHER" id="PTHR35871">
    <property type="entry name" value="EXPRESSED PROTEIN"/>
    <property type="match status" value="1"/>
</dbReference>
<dbReference type="AlphaFoldDB" id="A0A9N9G9F3"/>
<sequence length="428" mass="48992">EEIQKDFEQDLEEDNSQEEDEGTDEEEKTNICLLAAPLIWKNKLEIRTVKGMPKSTYYRKFGTSSILANAARGTSKITSFFRSPTSASSMYSASLASSVTPMYSASLSSVTPIYPTITRFDNNEDISEDSDDSGSGNGSEDASVALEDIIAQLQKDLLNNEKTFTVFEYNERRVYEYFVWLYDGHGKMKVSKIIASIVYISPKPYKYKRICFLGEFYLRHECFPVSYRGQHQKCKRLIDDEDGIYFDGHGREDVVEYRKRFLEEIRTLERRIVRYEGSIMEPIPPVLGVGIWVHDEKMPLCKKGNGKSIMVSEFLLEVCESTNHLTFADNAIVMQRMNKGPGGKQSVMRLTTFINSNGQLIEQEMVFEKNYSDPNLRGKPKGIKRVGLQNTVPQVLDSVDIITIRKFARKSWRYMELYHKGLTGKLAE</sequence>
<comment type="caution">
    <text evidence="2">The sequence shown here is derived from an EMBL/GenBank/DDBJ whole genome shotgun (WGS) entry which is preliminary data.</text>
</comment>
<feature type="region of interest" description="Disordered" evidence="1">
    <location>
        <begin position="1"/>
        <end position="28"/>
    </location>
</feature>
<reference evidence="2" key="1">
    <citation type="submission" date="2021-06" db="EMBL/GenBank/DDBJ databases">
        <authorList>
            <person name="Kallberg Y."/>
            <person name="Tangrot J."/>
            <person name="Rosling A."/>
        </authorList>
    </citation>
    <scope>NUCLEOTIDE SEQUENCE</scope>
    <source>
        <strain evidence="2">FL966</strain>
    </source>
</reference>
<protein>
    <submittedName>
        <fullName evidence="2">4906_t:CDS:1</fullName>
    </submittedName>
</protein>